<dbReference type="Gene3D" id="2.40.40.10">
    <property type="entry name" value="RlpA-like domain"/>
    <property type="match status" value="1"/>
</dbReference>
<dbReference type="InterPro" id="IPR012997">
    <property type="entry name" value="RplA"/>
</dbReference>
<sequence>MAIPPAPSLKPECGVASYYHGALAGNPTANGEIYDPAQFTAAHNTLPFDTEVTVRRRYDGSGDGGETIRVRINDRGPFVEGRIIDLSPTAAKVVGIFGEDGVAEVCLVEVTPPESL</sequence>
<evidence type="ECO:0000256" key="4">
    <source>
        <dbReference type="RuleBase" id="RU003495"/>
    </source>
</evidence>
<keyword evidence="7" id="KW-1185">Reference proteome</keyword>
<protein>
    <recommendedName>
        <fullName evidence="3">Endolytic peptidoglycan transglycosylase RlpA</fullName>
        <ecNumber evidence="3">4.2.2.-</ecNumber>
    </recommendedName>
</protein>
<evidence type="ECO:0000256" key="2">
    <source>
        <dbReference type="ARBA" id="ARBA00023316"/>
    </source>
</evidence>
<organism evidence="6 7">
    <name type="scientific">Hyphococcus aureus</name>
    <dbReference type="NCBI Taxonomy" id="2666033"/>
    <lineage>
        <taxon>Bacteria</taxon>
        <taxon>Pseudomonadati</taxon>
        <taxon>Pseudomonadota</taxon>
        <taxon>Alphaproteobacteria</taxon>
        <taxon>Parvularculales</taxon>
        <taxon>Parvularculaceae</taxon>
        <taxon>Hyphococcus</taxon>
    </lineage>
</organism>
<dbReference type="EC" id="4.2.2.-" evidence="3"/>
<dbReference type="EMBL" id="JBHPON010000002">
    <property type="protein sequence ID" value="MFC6036919.1"/>
    <property type="molecule type" value="Genomic_DNA"/>
</dbReference>
<comment type="similarity">
    <text evidence="3 4">Belongs to the RlpA family.</text>
</comment>
<proteinExistence type="inferred from homology"/>
<dbReference type="PANTHER" id="PTHR34183:SF1">
    <property type="entry name" value="ENDOLYTIC PEPTIDOGLYCAN TRANSGLYCOSYLASE RLPA"/>
    <property type="match status" value="1"/>
</dbReference>
<accession>A0ABW1KZH0</accession>
<keyword evidence="2 3" id="KW-0961">Cell wall biogenesis/degradation</keyword>
<feature type="domain" description="RlpA-like protein double-psi beta-barrel" evidence="5">
    <location>
        <begin position="12"/>
        <end position="105"/>
    </location>
</feature>
<dbReference type="HAMAP" id="MF_02071">
    <property type="entry name" value="RlpA"/>
    <property type="match status" value="1"/>
</dbReference>
<evidence type="ECO:0000313" key="7">
    <source>
        <dbReference type="Proteomes" id="UP001596116"/>
    </source>
</evidence>
<dbReference type="NCBIfam" id="TIGR00413">
    <property type="entry name" value="rlpA"/>
    <property type="match status" value="1"/>
</dbReference>
<dbReference type="InterPro" id="IPR034718">
    <property type="entry name" value="RlpA"/>
</dbReference>
<comment type="caution">
    <text evidence="6">The sequence shown here is derived from an EMBL/GenBank/DDBJ whole genome shotgun (WGS) entry which is preliminary data.</text>
</comment>
<dbReference type="PANTHER" id="PTHR34183">
    <property type="entry name" value="ENDOLYTIC PEPTIDOGLYCAN TRANSGLYCOSYLASE RLPA"/>
    <property type="match status" value="1"/>
</dbReference>
<dbReference type="InterPro" id="IPR036908">
    <property type="entry name" value="RlpA-like_sf"/>
</dbReference>
<keyword evidence="1 3" id="KW-0456">Lyase</keyword>
<gene>
    <name evidence="3" type="primary">rlpA</name>
    <name evidence="6" type="ORF">ACFMB1_15280</name>
</gene>
<dbReference type="Proteomes" id="UP001596116">
    <property type="component" value="Unassembled WGS sequence"/>
</dbReference>
<reference evidence="6 7" key="1">
    <citation type="submission" date="2024-09" db="EMBL/GenBank/DDBJ databases">
        <authorList>
            <person name="Zhang Z.-H."/>
        </authorList>
    </citation>
    <scope>NUCLEOTIDE SEQUENCE [LARGE SCALE GENOMIC DNA]</scope>
    <source>
        <strain evidence="6 7">HHTR114</strain>
    </source>
</reference>
<evidence type="ECO:0000256" key="1">
    <source>
        <dbReference type="ARBA" id="ARBA00023239"/>
    </source>
</evidence>
<dbReference type="CDD" id="cd22268">
    <property type="entry name" value="DPBB_RlpA-like"/>
    <property type="match status" value="1"/>
</dbReference>
<evidence type="ECO:0000259" key="5">
    <source>
        <dbReference type="Pfam" id="PF03330"/>
    </source>
</evidence>
<evidence type="ECO:0000256" key="3">
    <source>
        <dbReference type="HAMAP-Rule" id="MF_02071"/>
    </source>
</evidence>
<dbReference type="Pfam" id="PF03330">
    <property type="entry name" value="DPBB_1"/>
    <property type="match status" value="1"/>
</dbReference>
<dbReference type="InterPro" id="IPR009009">
    <property type="entry name" value="RlpA-like_DPBB"/>
</dbReference>
<name>A0ABW1KZH0_9PROT</name>
<evidence type="ECO:0000313" key="6">
    <source>
        <dbReference type="EMBL" id="MFC6036919.1"/>
    </source>
</evidence>
<dbReference type="RefSeq" id="WP_379881830.1">
    <property type="nucleotide sequence ID" value="NZ_JBHPON010000002.1"/>
</dbReference>
<comment type="function">
    <text evidence="3">Lytic transglycosylase with a strong preference for naked glycan strands that lack stem peptides.</text>
</comment>
<dbReference type="SUPFAM" id="SSF50685">
    <property type="entry name" value="Barwin-like endoglucanases"/>
    <property type="match status" value="1"/>
</dbReference>